<evidence type="ECO:0000313" key="5">
    <source>
        <dbReference type="EMBL" id="BBH22335.1"/>
    </source>
</evidence>
<dbReference type="AlphaFoldDB" id="A0A3G9J1S3"/>
<evidence type="ECO:0000256" key="2">
    <source>
        <dbReference type="ARBA" id="ARBA00022692"/>
    </source>
</evidence>
<name>A0A3G9J1S3_9BACL</name>
<dbReference type="PANTHER" id="PTHR33514:SF13">
    <property type="entry name" value="PROTEIN ABCI12, CHLOROPLASTIC"/>
    <property type="match status" value="1"/>
</dbReference>
<keyword evidence="6" id="KW-1185">Reference proteome</keyword>
<proteinExistence type="predicted"/>
<protein>
    <submittedName>
        <fullName evidence="5">Energy-coupling factor transporter transmembrane protein EcfT</fullName>
    </submittedName>
</protein>
<dbReference type="CDD" id="cd16914">
    <property type="entry name" value="EcfT"/>
    <property type="match status" value="1"/>
</dbReference>
<dbReference type="PANTHER" id="PTHR33514">
    <property type="entry name" value="PROTEIN ABCI12, CHLOROPLASTIC"/>
    <property type="match status" value="1"/>
</dbReference>
<organism evidence="5 6">
    <name type="scientific">Paenibacillus baekrokdamisoli</name>
    <dbReference type="NCBI Taxonomy" id="1712516"/>
    <lineage>
        <taxon>Bacteria</taxon>
        <taxon>Bacillati</taxon>
        <taxon>Bacillota</taxon>
        <taxon>Bacilli</taxon>
        <taxon>Bacillales</taxon>
        <taxon>Paenibacillaceae</taxon>
        <taxon>Paenibacillus</taxon>
    </lineage>
</organism>
<accession>A0A3G9J1S3</accession>
<evidence type="ECO:0000256" key="1">
    <source>
        <dbReference type="ARBA" id="ARBA00004141"/>
    </source>
</evidence>
<dbReference type="RefSeq" id="WP_125660276.1">
    <property type="nucleotide sequence ID" value="NZ_AP019308.1"/>
</dbReference>
<dbReference type="EMBL" id="AP019308">
    <property type="protein sequence ID" value="BBH22335.1"/>
    <property type="molecule type" value="Genomic_DNA"/>
</dbReference>
<evidence type="ECO:0000313" key="6">
    <source>
        <dbReference type="Proteomes" id="UP000275368"/>
    </source>
</evidence>
<dbReference type="KEGG" id="pbk:Back11_36800"/>
<keyword evidence="3" id="KW-1133">Transmembrane helix</keyword>
<gene>
    <name evidence="5" type="primary">cbiQ</name>
    <name evidence="5" type="ORF">Back11_36800</name>
</gene>
<dbReference type="GO" id="GO:0005886">
    <property type="term" value="C:plasma membrane"/>
    <property type="evidence" value="ECO:0007669"/>
    <property type="project" value="TreeGrafter"/>
</dbReference>
<comment type="subcellular location">
    <subcellularLocation>
        <location evidence="1">Membrane</location>
        <topology evidence="1">Multi-pass membrane protein</topology>
    </subcellularLocation>
</comment>
<sequence>MSTSSYLIYEKRNSWVEQWDPRIKIVAFSLFGLSLLIHHSPVLKTAQIIILIALWSAAKLRWSTFGWTMLSLSFFFLTTMIFHAVLNINPGDEVIHWWWLTYTHEGIVSGILMCEQIAGVVIVLSLLVRTTSPMVLAEGMEKLCEPLKKWKIPVHDAVTMFSIALRFVPLLFEEFDTIRKAQTARGGGFHRRGALARFGGVIPMLIPLFVLSIQRAKDLAIAMESRGYRGDVGRTVIREYTIGKSDIVVLIISIGICMYGVIV</sequence>
<dbReference type="InterPro" id="IPR003339">
    <property type="entry name" value="ABC/ECF_trnsptr_transmembrane"/>
</dbReference>
<dbReference type="OrthoDB" id="8075495at2"/>
<evidence type="ECO:0000256" key="3">
    <source>
        <dbReference type="ARBA" id="ARBA00022989"/>
    </source>
</evidence>
<dbReference type="Proteomes" id="UP000275368">
    <property type="component" value="Chromosome"/>
</dbReference>
<keyword evidence="2 5" id="KW-0812">Transmembrane</keyword>
<dbReference type="Pfam" id="PF02361">
    <property type="entry name" value="CbiQ"/>
    <property type="match status" value="1"/>
</dbReference>
<keyword evidence="4" id="KW-0472">Membrane</keyword>
<reference evidence="5 6" key="1">
    <citation type="submission" date="2018-11" db="EMBL/GenBank/DDBJ databases">
        <title>Complete genome sequence of Paenibacillus baekrokdamisoli strain KCTC 33723.</title>
        <authorList>
            <person name="Kang S.W."/>
            <person name="Lee K.C."/>
            <person name="Kim K.K."/>
            <person name="Kim J.S."/>
            <person name="Kim D.S."/>
            <person name="Ko S.H."/>
            <person name="Yang S.H."/>
            <person name="Lee J.S."/>
        </authorList>
    </citation>
    <scope>NUCLEOTIDE SEQUENCE [LARGE SCALE GENOMIC DNA]</scope>
    <source>
        <strain evidence="5 6">KCTC 33723</strain>
    </source>
</reference>
<evidence type="ECO:0000256" key="4">
    <source>
        <dbReference type="ARBA" id="ARBA00023136"/>
    </source>
</evidence>